<organism evidence="4 5">
    <name type="scientific">Chryseobacterium suipulveris</name>
    <dbReference type="NCBI Taxonomy" id="2929800"/>
    <lineage>
        <taxon>Bacteria</taxon>
        <taxon>Pseudomonadati</taxon>
        <taxon>Bacteroidota</taxon>
        <taxon>Flavobacteriia</taxon>
        <taxon>Flavobacteriales</taxon>
        <taxon>Weeksellaceae</taxon>
        <taxon>Chryseobacterium group</taxon>
        <taxon>Chryseobacterium</taxon>
    </lineage>
</organism>
<dbReference type="PANTHER" id="PTHR43739">
    <property type="entry name" value="XYLOGLUCANASE (EUROFUNG)"/>
    <property type="match status" value="1"/>
</dbReference>
<dbReference type="NCBIfam" id="TIGR04183">
    <property type="entry name" value="Por_Secre_tail"/>
    <property type="match status" value="1"/>
</dbReference>
<name>A0ABY4BYQ5_9FLAO</name>
<protein>
    <submittedName>
        <fullName evidence="4">T9SS type A sorting domain-containing protein</fullName>
    </submittedName>
</protein>
<keyword evidence="1" id="KW-0732">Signal</keyword>
<feature type="domain" description="Secretion system C-terminal sorting" evidence="3">
    <location>
        <begin position="856"/>
        <end position="922"/>
    </location>
</feature>
<dbReference type="RefSeq" id="WP_243550479.1">
    <property type="nucleotide sequence ID" value="NZ_CP094532.1"/>
</dbReference>
<dbReference type="InterPro" id="IPR026444">
    <property type="entry name" value="Secre_tail"/>
</dbReference>
<dbReference type="Proteomes" id="UP000831460">
    <property type="component" value="Chromosome"/>
</dbReference>
<evidence type="ECO:0000313" key="4">
    <source>
        <dbReference type="EMBL" id="UOE41650.1"/>
    </source>
</evidence>
<reference evidence="4 5" key="1">
    <citation type="submission" date="2022-03" db="EMBL/GenBank/DDBJ databases">
        <title>Chryseobacterium sp. isolated from particulate matters in swine house.</title>
        <authorList>
            <person name="Won M."/>
            <person name="Kim S.-J."/>
            <person name="Kwon S.-W."/>
        </authorList>
    </citation>
    <scope>NUCLEOTIDE SEQUENCE [LARGE SCALE GENOMIC DNA]</scope>
    <source>
        <strain evidence="4 5">SC2-2</strain>
    </source>
</reference>
<evidence type="ECO:0000259" key="3">
    <source>
        <dbReference type="Pfam" id="PF18962"/>
    </source>
</evidence>
<dbReference type="InterPro" id="IPR015943">
    <property type="entry name" value="WD40/YVTN_repeat-like_dom_sf"/>
</dbReference>
<evidence type="ECO:0000256" key="2">
    <source>
        <dbReference type="SAM" id="Coils"/>
    </source>
</evidence>
<dbReference type="SUPFAM" id="SSF110296">
    <property type="entry name" value="Oligoxyloglucan reducing end-specific cellobiohydrolase"/>
    <property type="match status" value="2"/>
</dbReference>
<proteinExistence type="predicted"/>
<gene>
    <name evidence="4" type="ORF">MTP09_03145</name>
</gene>
<evidence type="ECO:0000313" key="5">
    <source>
        <dbReference type="Proteomes" id="UP000831460"/>
    </source>
</evidence>
<sequence length="929" mass="101493">MIKYLLTTVFLMFSLMGFSQKMQTNESRNVKKERKQLQKLYSKYEKSLKKLHAQKDNAIPPNEYNEQDFKSTMNPKTGQPEFYKLIDLKADLDAGKYRPTKELSMLANKGAGRSVINQPWTERGPYSVGGRTRAIMFDPNDPTGKRVFAGGVSGGLWVNQDITSSTSEWTPLSGLWSNTSISSITYDPNNTMTFYVGTGEAETGDAVGSGIWKTTDGGATWTNIFVIPTSYTGTTKNGNFYINDIKVRNNNGVSEIYAGVSGGSTAINYVDGFLGTRQAGLYKSVDGGQTFTKNKALVTPQDATIGLSIQQIEIGADNAVWVSTRQSRVSGLSSGGRIYRSTDGTAFTKVYDANLQNSRVRFGLSKTNGQKAYALLQGGTGEPVRIIKTTDAGTTWISTNDTTQTITLPKDADTGIPNNDFTRGQAFYDLVIIPDPVNDEIVYTGGIDLFKSTNGAGTWSQISKWSNNNFLAGLSVSLVHADQHTIVFNPKNPAQMVFGNDGGIFFAANSSSINSPNTILARNTRYNTTQFYGATLNPTRTPANEEMLAGAQDNGTSMLSGAPLANNFYNTLDYYGGDGMYTEYDDAGLYRIYSYVYNYHYITAPNGSRYALISAANQNNGLFVNPIAVDRNKDIFFSFNNGMELNRVSGLTTNNNYVRGTIVIGTGGDAASKLRVSPYTTATTTLFVGTNTGRLMKVTNADTTPVSTNIATPFAGTVSDIQFGLNENQILVTLSNYGETMVNVWYTNDGGATWQNKEGNLPDMPVRAIFMNPDNTEEVIVGTEMGIWGTANFSASTPIWAQHTGDIGNTRVTQIDYRPATRTLLAATYGRGAWTSTNTENLAVGNVESIKENFKIYPNPSRGSVYIKFEEAKFKKLNVTVFDASGKKVFTKNNVGSDQEIITNLPKGYYVLKADNGTEMVYTTPVIIR</sequence>
<dbReference type="InterPro" id="IPR052025">
    <property type="entry name" value="Xyloglucanase_GH74"/>
</dbReference>
<dbReference type="EMBL" id="CP094532">
    <property type="protein sequence ID" value="UOE41650.1"/>
    <property type="molecule type" value="Genomic_DNA"/>
</dbReference>
<dbReference type="Pfam" id="PF18962">
    <property type="entry name" value="Por_Secre_tail"/>
    <property type="match status" value="1"/>
</dbReference>
<dbReference type="PANTHER" id="PTHR43739:SF5">
    <property type="entry name" value="EXO-ALPHA-SIALIDASE"/>
    <property type="match status" value="1"/>
</dbReference>
<keyword evidence="5" id="KW-1185">Reference proteome</keyword>
<accession>A0ABY4BYQ5</accession>
<feature type="coiled-coil region" evidence="2">
    <location>
        <begin position="27"/>
        <end position="54"/>
    </location>
</feature>
<keyword evidence="2" id="KW-0175">Coiled coil</keyword>
<dbReference type="Gene3D" id="2.130.10.10">
    <property type="entry name" value="YVTN repeat-like/Quinoprotein amine dehydrogenase"/>
    <property type="match status" value="3"/>
</dbReference>
<evidence type="ECO:0000256" key="1">
    <source>
        <dbReference type="ARBA" id="ARBA00022729"/>
    </source>
</evidence>